<dbReference type="AlphaFoldDB" id="A0A5J9U8H0"/>
<dbReference type="Proteomes" id="UP000324897">
    <property type="component" value="Chromosome 7"/>
</dbReference>
<evidence type="ECO:0000313" key="9">
    <source>
        <dbReference type="Proteomes" id="UP000324897"/>
    </source>
</evidence>
<keyword evidence="4" id="KW-0677">Repeat</keyword>
<sequence>MHWLLPGLFLICSLSLLAAPTIAEDDINFECVSNTNYTRGGAFQANLDALLSSLPAAAAASWGFAKNAYGLAQCRRDVSAPVCSKCVEKLAQKLRAGCRGLKSGIIFSETCMLRHSNVSFFGEADSSYLIYYNAAENVTEPELFKAGLPRS</sequence>
<dbReference type="GO" id="GO:0005576">
    <property type="term" value="C:extracellular region"/>
    <property type="evidence" value="ECO:0007669"/>
    <property type="project" value="UniProtKB-SubCell"/>
</dbReference>
<dbReference type="EMBL" id="RWGY01000029">
    <property type="protein sequence ID" value="TVU20009.1"/>
    <property type="molecule type" value="Genomic_DNA"/>
</dbReference>
<evidence type="ECO:0000313" key="8">
    <source>
        <dbReference type="EMBL" id="TVU20009.1"/>
    </source>
</evidence>
<feature type="chain" id="PRO_5023827267" description="Gnk2-homologous domain-containing protein" evidence="6">
    <location>
        <begin position="24"/>
        <end position="151"/>
    </location>
</feature>
<comment type="caution">
    <text evidence="8">The sequence shown here is derived from an EMBL/GenBank/DDBJ whole genome shotgun (WGS) entry which is preliminary data.</text>
</comment>
<evidence type="ECO:0000256" key="5">
    <source>
        <dbReference type="ARBA" id="ARBA00038515"/>
    </source>
</evidence>
<comment type="similarity">
    <text evidence="5">Belongs to the cysteine-rich repeat secretory protein family.</text>
</comment>
<evidence type="ECO:0000259" key="7">
    <source>
        <dbReference type="PROSITE" id="PS51473"/>
    </source>
</evidence>
<comment type="subcellular location">
    <subcellularLocation>
        <location evidence="1">Secreted</location>
    </subcellularLocation>
</comment>
<dbReference type="Gene3D" id="3.30.430.20">
    <property type="entry name" value="Gnk2 domain, C-X8-C-X2-C motif"/>
    <property type="match status" value="1"/>
</dbReference>
<dbReference type="InterPro" id="IPR050581">
    <property type="entry name" value="CRR_secretory_protein"/>
</dbReference>
<keyword evidence="3 6" id="KW-0732">Signal</keyword>
<evidence type="ECO:0000256" key="3">
    <source>
        <dbReference type="ARBA" id="ARBA00022729"/>
    </source>
</evidence>
<gene>
    <name evidence="8" type="ORF">EJB05_36195</name>
</gene>
<dbReference type="PANTHER" id="PTHR32411:SF43">
    <property type="entry name" value="CYSTEINE-RICH REPEAT SECRETORY PROTEIN 38"/>
    <property type="match status" value="1"/>
</dbReference>
<proteinExistence type="inferred from homology"/>
<keyword evidence="9" id="KW-1185">Reference proteome</keyword>
<keyword evidence="2" id="KW-0964">Secreted</keyword>
<dbReference type="OrthoDB" id="4062651at2759"/>
<evidence type="ECO:0000256" key="2">
    <source>
        <dbReference type="ARBA" id="ARBA00022525"/>
    </source>
</evidence>
<evidence type="ECO:0000256" key="1">
    <source>
        <dbReference type="ARBA" id="ARBA00004613"/>
    </source>
</evidence>
<dbReference type="PANTHER" id="PTHR32411">
    <property type="entry name" value="CYSTEINE-RICH REPEAT SECRETORY PROTEIN 38-RELATED"/>
    <property type="match status" value="1"/>
</dbReference>
<dbReference type="Pfam" id="PF01657">
    <property type="entry name" value="Stress-antifung"/>
    <property type="match status" value="1"/>
</dbReference>
<protein>
    <recommendedName>
        <fullName evidence="7">Gnk2-homologous domain-containing protein</fullName>
    </recommendedName>
</protein>
<dbReference type="InterPro" id="IPR002902">
    <property type="entry name" value="GNK2"/>
</dbReference>
<feature type="non-terminal residue" evidence="8">
    <location>
        <position position="1"/>
    </location>
</feature>
<dbReference type="PROSITE" id="PS51473">
    <property type="entry name" value="GNK2"/>
    <property type="match status" value="1"/>
</dbReference>
<reference evidence="8 9" key="1">
    <citation type="journal article" date="2019" name="Sci. Rep.">
        <title>A high-quality genome of Eragrostis curvula grass provides insights into Poaceae evolution and supports new strategies to enhance forage quality.</title>
        <authorList>
            <person name="Carballo J."/>
            <person name="Santos B.A.C.M."/>
            <person name="Zappacosta D."/>
            <person name="Garbus I."/>
            <person name="Selva J.P."/>
            <person name="Gallo C.A."/>
            <person name="Diaz A."/>
            <person name="Albertini E."/>
            <person name="Caccamo M."/>
            <person name="Echenique V."/>
        </authorList>
    </citation>
    <scope>NUCLEOTIDE SEQUENCE [LARGE SCALE GENOMIC DNA]</scope>
    <source>
        <strain evidence="9">cv. Victoria</strain>
        <tissue evidence="8">Leaf</tissue>
    </source>
</reference>
<dbReference type="CDD" id="cd23509">
    <property type="entry name" value="Gnk2-like"/>
    <property type="match status" value="1"/>
</dbReference>
<evidence type="ECO:0000256" key="6">
    <source>
        <dbReference type="SAM" id="SignalP"/>
    </source>
</evidence>
<dbReference type="InterPro" id="IPR038408">
    <property type="entry name" value="GNK2_sf"/>
</dbReference>
<evidence type="ECO:0000256" key="4">
    <source>
        <dbReference type="ARBA" id="ARBA00022737"/>
    </source>
</evidence>
<accession>A0A5J9U8H0</accession>
<name>A0A5J9U8H0_9POAL</name>
<dbReference type="Gramene" id="TVU20009">
    <property type="protein sequence ID" value="TVU20009"/>
    <property type="gene ID" value="EJB05_36195"/>
</dbReference>
<feature type="signal peptide" evidence="6">
    <location>
        <begin position="1"/>
        <end position="23"/>
    </location>
</feature>
<feature type="domain" description="Gnk2-homologous" evidence="7">
    <location>
        <begin position="25"/>
        <end position="120"/>
    </location>
</feature>
<organism evidence="8 9">
    <name type="scientific">Eragrostis curvula</name>
    <name type="common">weeping love grass</name>
    <dbReference type="NCBI Taxonomy" id="38414"/>
    <lineage>
        <taxon>Eukaryota</taxon>
        <taxon>Viridiplantae</taxon>
        <taxon>Streptophyta</taxon>
        <taxon>Embryophyta</taxon>
        <taxon>Tracheophyta</taxon>
        <taxon>Spermatophyta</taxon>
        <taxon>Magnoliopsida</taxon>
        <taxon>Liliopsida</taxon>
        <taxon>Poales</taxon>
        <taxon>Poaceae</taxon>
        <taxon>PACMAD clade</taxon>
        <taxon>Chloridoideae</taxon>
        <taxon>Eragrostideae</taxon>
        <taxon>Eragrostidinae</taxon>
        <taxon>Eragrostis</taxon>
    </lineage>
</organism>